<protein>
    <recommendedName>
        <fullName evidence="5 6">Large ribosomal subunit protein uL10</fullName>
    </recommendedName>
</protein>
<dbReference type="Proteomes" id="UP000007039">
    <property type="component" value="Chromosome"/>
</dbReference>
<reference evidence="7 8" key="2">
    <citation type="journal article" date="2011" name="Stand. Genomic Sci.">
        <title>Complete genome sequence of Calditerrivibrio nitroreducens type strain (Yu37-1).</title>
        <authorList>
            <person name="Pitluck S."/>
            <person name="Sikorski J."/>
            <person name="Zeytun A."/>
            <person name="Lapidus A."/>
            <person name="Nolan M."/>
            <person name="Lucas S."/>
            <person name="Hammon N."/>
            <person name="Deshpande S."/>
            <person name="Cheng J.F."/>
            <person name="Tapia R."/>
            <person name="Han C."/>
            <person name="Goodwin L."/>
            <person name="Liolios K."/>
            <person name="Pagani I."/>
            <person name="Ivanova N."/>
            <person name="Mavromatis K."/>
            <person name="Pati A."/>
            <person name="Chen A."/>
            <person name="Palaniappan K."/>
            <person name="Hauser L."/>
            <person name="Chang Y.J."/>
            <person name="Jeffries C.D."/>
            <person name="Detter J.C."/>
            <person name="Brambilla E."/>
            <person name="Djao O.D."/>
            <person name="Rohde M."/>
            <person name="Spring S."/>
            <person name="Goker M."/>
            <person name="Woyke T."/>
            <person name="Bristow J."/>
            <person name="Eisen J.A."/>
            <person name="Markowitz V."/>
            <person name="Hugenholtz P."/>
            <person name="Kyrpides N.C."/>
            <person name="Klenk H.P."/>
            <person name="Land M."/>
        </authorList>
    </citation>
    <scope>NUCLEOTIDE SEQUENCE [LARGE SCALE GENOMIC DNA]</scope>
    <source>
        <strain evidence="8">DSM 19672 / NBRC 101217 / Yu37-1</strain>
    </source>
</reference>
<keyword evidence="4 6" id="KW-0687">Ribonucleoprotein</keyword>
<evidence type="ECO:0000256" key="5">
    <source>
        <dbReference type="ARBA" id="ARBA00035202"/>
    </source>
</evidence>
<evidence type="ECO:0000256" key="1">
    <source>
        <dbReference type="ARBA" id="ARBA00002633"/>
    </source>
</evidence>
<comment type="function">
    <text evidence="1 6">Forms part of the ribosomal stalk, playing a central role in the interaction of the ribosome with GTP-bound translation factors.</text>
</comment>
<accession>E4TEZ8</accession>
<dbReference type="GO" id="GO:0006412">
    <property type="term" value="P:translation"/>
    <property type="evidence" value="ECO:0007669"/>
    <property type="project" value="UniProtKB-UniRule"/>
</dbReference>
<organism evidence="7 8">
    <name type="scientific">Calditerrivibrio nitroreducens (strain DSM 19672 / NBRC 101217 / Yu37-1)</name>
    <dbReference type="NCBI Taxonomy" id="768670"/>
    <lineage>
        <taxon>Bacteria</taxon>
        <taxon>Pseudomonadati</taxon>
        <taxon>Deferribacterota</taxon>
        <taxon>Deferribacteres</taxon>
        <taxon>Deferribacterales</taxon>
        <taxon>Calditerrivibrionaceae</taxon>
    </lineage>
</organism>
<dbReference type="InterPro" id="IPR022973">
    <property type="entry name" value="Ribosomal_uL10_bac"/>
</dbReference>
<dbReference type="InterPro" id="IPR001790">
    <property type="entry name" value="Ribosomal_uL10"/>
</dbReference>
<keyword evidence="3 6" id="KW-0689">Ribosomal protein</keyword>
<proteinExistence type="inferred from homology"/>
<evidence type="ECO:0000256" key="2">
    <source>
        <dbReference type="ARBA" id="ARBA00008889"/>
    </source>
</evidence>
<dbReference type="eggNOG" id="COG0244">
    <property type="taxonomic scope" value="Bacteria"/>
</dbReference>
<dbReference type="STRING" id="768670.Calni_1530"/>
<dbReference type="Pfam" id="PF00466">
    <property type="entry name" value="Ribosomal_L10"/>
    <property type="match status" value="1"/>
</dbReference>
<evidence type="ECO:0000256" key="3">
    <source>
        <dbReference type="ARBA" id="ARBA00022980"/>
    </source>
</evidence>
<dbReference type="HAMAP" id="MF_00362">
    <property type="entry name" value="Ribosomal_uL10"/>
    <property type="match status" value="1"/>
</dbReference>
<keyword evidence="8" id="KW-1185">Reference proteome</keyword>
<dbReference type="GO" id="GO:1990904">
    <property type="term" value="C:ribonucleoprotein complex"/>
    <property type="evidence" value="ECO:0007669"/>
    <property type="project" value="UniProtKB-KW"/>
</dbReference>
<dbReference type="AlphaFoldDB" id="E4TEZ8"/>
<gene>
    <name evidence="6" type="primary">rplJ</name>
    <name evidence="7" type="ordered locus">Calni_1530</name>
</gene>
<dbReference type="OrthoDB" id="9808307at2"/>
<comment type="subunit">
    <text evidence="6">Part of the ribosomal stalk of the 50S ribosomal subunit. The N-terminus interacts with L11 and the large rRNA to form the base of the stalk. The C-terminus forms an elongated spine to which L12 dimers bind in a sequential fashion forming a multimeric L10(L12)X complex.</text>
</comment>
<sequence>MKKSDKQLLVEGLKAKIEKANAIFLADYKGCTFPELTAIRSAIKSTGNDFRVVKNRLLKLALNANNITQLDADLKEQTTCTIVFGEPTEVAKLLKKFSKDFKKFEIRSGYFEGQRLSKDDVIALADLPSREELLGRMLGSINAPVRNFVSLLANVPRSLLNVLNAIKDKKN</sequence>
<dbReference type="Gene3D" id="6.10.250.290">
    <property type="match status" value="1"/>
</dbReference>
<keyword evidence="6" id="KW-0699">rRNA-binding</keyword>
<evidence type="ECO:0000313" key="8">
    <source>
        <dbReference type="Proteomes" id="UP000007039"/>
    </source>
</evidence>
<dbReference type="GO" id="GO:0005840">
    <property type="term" value="C:ribosome"/>
    <property type="evidence" value="ECO:0007669"/>
    <property type="project" value="UniProtKB-KW"/>
</dbReference>
<dbReference type="PANTHER" id="PTHR11560">
    <property type="entry name" value="39S RIBOSOMAL PROTEIN L10, MITOCHONDRIAL"/>
    <property type="match status" value="1"/>
</dbReference>
<name>E4TEZ8_CALNY</name>
<dbReference type="SUPFAM" id="SSF160369">
    <property type="entry name" value="Ribosomal protein L10-like"/>
    <property type="match status" value="1"/>
</dbReference>
<dbReference type="GO" id="GO:0070180">
    <property type="term" value="F:large ribosomal subunit rRNA binding"/>
    <property type="evidence" value="ECO:0007669"/>
    <property type="project" value="UniProtKB-UniRule"/>
</dbReference>
<dbReference type="Gene3D" id="3.30.70.1730">
    <property type="match status" value="1"/>
</dbReference>
<evidence type="ECO:0000256" key="4">
    <source>
        <dbReference type="ARBA" id="ARBA00023274"/>
    </source>
</evidence>
<evidence type="ECO:0000256" key="6">
    <source>
        <dbReference type="HAMAP-Rule" id="MF_00362"/>
    </source>
</evidence>
<evidence type="ECO:0000313" key="7">
    <source>
        <dbReference type="EMBL" id="ADR19438.1"/>
    </source>
</evidence>
<dbReference type="KEGG" id="cni:Calni_1530"/>
<dbReference type="EMBL" id="CP002347">
    <property type="protein sequence ID" value="ADR19438.1"/>
    <property type="molecule type" value="Genomic_DNA"/>
</dbReference>
<dbReference type="NCBIfam" id="NF000955">
    <property type="entry name" value="PRK00099.1-1"/>
    <property type="match status" value="1"/>
</dbReference>
<dbReference type="CDD" id="cd05797">
    <property type="entry name" value="Ribosomal_L10"/>
    <property type="match status" value="1"/>
</dbReference>
<keyword evidence="6" id="KW-0694">RNA-binding</keyword>
<reference key="1">
    <citation type="submission" date="2010-11" db="EMBL/GenBank/DDBJ databases">
        <title>The complete genome of chromosome of Calditerrivibrio nitroreducens DSM 19672.</title>
        <authorList>
            <consortium name="US DOE Joint Genome Institute (JGI-PGF)"/>
            <person name="Lucas S."/>
            <person name="Copeland A."/>
            <person name="Lapidus A."/>
            <person name="Bruce D."/>
            <person name="Goodwin L."/>
            <person name="Pitluck S."/>
            <person name="Kyrpides N."/>
            <person name="Mavromatis K."/>
            <person name="Ivanova N."/>
            <person name="Mikhailova N."/>
            <person name="Zeytun A."/>
            <person name="Brettin T."/>
            <person name="Detter J.C."/>
            <person name="Tapia R."/>
            <person name="Han C."/>
            <person name="Land M."/>
            <person name="Hauser L."/>
            <person name="Markowitz V."/>
            <person name="Cheng J.-F."/>
            <person name="Hugenholtz P."/>
            <person name="Woyke T."/>
            <person name="Wu D."/>
            <person name="Spring S."/>
            <person name="Schroeder M."/>
            <person name="Brambilla E."/>
            <person name="Klenk H.-P."/>
            <person name="Eisen J.A."/>
        </authorList>
    </citation>
    <scope>NUCLEOTIDE SEQUENCE [LARGE SCALE GENOMIC DNA]</scope>
    <source>
        <strain>DSM 19672</strain>
    </source>
</reference>
<dbReference type="HOGENOM" id="CLU_092227_0_0_0"/>
<dbReference type="InterPro" id="IPR043141">
    <property type="entry name" value="Ribosomal_uL10-like_sf"/>
</dbReference>
<dbReference type="InterPro" id="IPR047865">
    <property type="entry name" value="Ribosomal_uL10_bac_type"/>
</dbReference>
<dbReference type="RefSeq" id="WP_013451649.1">
    <property type="nucleotide sequence ID" value="NC_014758.1"/>
</dbReference>
<comment type="similarity">
    <text evidence="2 6">Belongs to the universal ribosomal protein uL10 family.</text>
</comment>